<comment type="caution">
    <text evidence="1">The sequence shown here is derived from an EMBL/GenBank/DDBJ whole genome shotgun (WGS) entry which is preliminary data.</text>
</comment>
<evidence type="ECO:0000313" key="1">
    <source>
        <dbReference type="EMBL" id="MCO6393992.1"/>
    </source>
</evidence>
<sequence length="279" mass="30324">MWVDYAARQAVASIGAVARLPSLRLAVRSGRLEFPAAGHTVISLTSHGTRLSTVHHTLASLLVGTRRVPTILWLDAEDFDAPWPEPLQELVQCGLQVRRSDGHYGPHTKYYGTFRQLAGTGTSVITVDDDVLYPRWFVEKLVVDPLAVTAYRAHEIALVGEGFAPYMQWRSVRTTAPSPRHFATGVSGVAYPPAMVDYVAAQGDAFLRAAPSADDVWLNMCAVRSGHFVRQVFDKPKEFPLVPGSQSVALVRKNLRGGNDAQLAASYSAEDISAVVNAG</sequence>
<protein>
    <submittedName>
        <fullName evidence="1">Glycosyltransferase</fullName>
    </submittedName>
</protein>
<keyword evidence="2" id="KW-1185">Reference proteome</keyword>
<gene>
    <name evidence="1" type="ORF">JMN37_03175</name>
</gene>
<proteinExistence type="predicted"/>
<name>A0AAW5HUD3_9CORY</name>
<evidence type="ECO:0000313" key="2">
    <source>
        <dbReference type="Proteomes" id="UP001205920"/>
    </source>
</evidence>
<dbReference type="Proteomes" id="UP001205920">
    <property type="component" value="Unassembled WGS sequence"/>
</dbReference>
<dbReference type="EMBL" id="JAEUWV010000002">
    <property type="protein sequence ID" value="MCO6393992.1"/>
    <property type="molecule type" value="Genomic_DNA"/>
</dbReference>
<reference evidence="1 2" key="1">
    <citation type="submission" date="2021-01" db="EMBL/GenBank/DDBJ databases">
        <title>Identification and Characterization of Corynebacterium sp.</title>
        <authorList>
            <person name="Luo Q."/>
            <person name="Qu P."/>
            <person name="Chen Q."/>
        </authorList>
    </citation>
    <scope>NUCLEOTIDE SEQUENCE [LARGE SCALE GENOMIC DNA]</scope>
    <source>
        <strain evidence="1 2">MC-18</strain>
    </source>
</reference>
<dbReference type="RefSeq" id="WP_071572834.1">
    <property type="nucleotide sequence ID" value="NZ_JAEUWV010000002.1"/>
</dbReference>
<dbReference type="AlphaFoldDB" id="A0AAW5HUD3"/>
<accession>A0AAW5HUD3</accession>
<organism evidence="1 2">
    <name type="scientific">Corynebacterium lipophilum</name>
    <dbReference type="NCBI Taxonomy" id="2804918"/>
    <lineage>
        <taxon>Bacteria</taxon>
        <taxon>Bacillati</taxon>
        <taxon>Actinomycetota</taxon>
        <taxon>Actinomycetes</taxon>
        <taxon>Mycobacteriales</taxon>
        <taxon>Corynebacteriaceae</taxon>
        <taxon>Corynebacterium</taxon>
    </lineage>
</organism>